<dbReference type="RefSeq" id="WP_172109179.1">
    <property type="nucleotide sequence ID" value="NZ_JABFDN010000001.1"/>
</dbReference>
<name>A0ABX2C948_9BRAD</name>
<dbReference type="GO" id="GO:0016787">
    <property type="term" value="F:hydrolase activity"/>
    <property type="evidence" value="ECO:0007669"/>
    <property type="project" value="UniProtKB-KW"/>
</dbReference>
<evidence type="ECO:0000313" key="2">
    <source>
        <dbReference type="Proteomes" id="UP000886476"/>
    </source>
</evidence>
<dbReference type="SUPFAM" id="SSF52266">
    <property type="entry name" value="SGNH hydrolase"/>
    <property type="match status" value="1"/>
</dbReference>
<organism evidence="1 2">
    <name type="scientific">Bradyrhizobium aeschynomenes</name>
    <dbReference type="NCBI Taxonomy" id="2734909"/>
    <lineage>
        <taxon>Bacteria</taxon>
        <taxon>Pseudomonadati</taxon>
        <taxon>Pseudomonadota</taxon>
        <taxon>Alphaproteobacteria</taxon>
        <taxon>Hyphomicrobiales</taxon>
        <taxon>Nitrobacteraceae</taxon>
        <taxon>Bradyrhizobium</taxon>
    </lineage>
</organism>
<evidence type="ECO:0000313" key="1">
    <source>
        <dbReference type="EMBL" id="NPU64150.1"/>
    </source>
</evidence>
<accession>A0ABX2C948</accession>
<dbReference type="Gene3D" id="3.40.50.1110">
    <property type="entry name" value="SGNH hydrolase"/>
    <property type="match status" value="1"/>
</dbReference>
<dbReference type="Proteomes" id="UP000886476">
    <property type="component" value="Unassembled WGS sequence"/>
</dbReference>
<sequence length="336" mass="38490">MMAAQRRYVAVVLAVLTLFSLSIAGFAYRFDALTTPAHLAGLQSAERDNIILPADLRYNAAFKRARIAELAPDIIVISSSRAGTLRDWMFRPYRFYNAAFTAWTTRQLLDVFEHLTREVRPRAVIVVLDYFMFTDAWEEAYGEQRTMVYSTSRYVSFKLARLIRALPSPSAFREQRRPDGFRADGSYLYPQDFIDTAREKFQTAARLIESSPGAPQMSERQKEPIARLAALARERNVRLIAVQLPYVRAAVDYLDHDEAYWTYSGVWREFESRQTADWLRGLGIPFVDLARSEISDSSLNFIDAFHPSEDGMVRVRDVLARQPDVQAVLPELQPAQ</sequence>
<reference evidence="1" key="1">
    <citation type="submission" date="2020-05" db="EMBL/GenBank/DDBJ databases">
        <title>Nod-independent and nitrogen-fixing Bradyrhizobium aeschynomene sp. nov. isolated from nodules of Aeschynomene indica.</title>
        <authorList>
            <person name="Zhang Z."/>
        </authorList>
    </citation>
    <scope>NUCLEOTIDE SEQUENCE</scope>
    <source>
        <strain evidence="1">83012</strain>
    </source>
</reference>
<keyword evidence="2" id="KW-1185">Reference proteome</keyword>
<gene>
    <name evidence="1" type="ORF">HL667_04000</name>
</gene>
<keyword evidence="1" id="KW-0378">Hydrolase</keyword>
<dbReference type="EMBL" id="JABFDN010000001">
    <property type="protein sequence ID" value="NPU64150.1"/>
    <property type="molecule type" value="Genomic_DNA"/>
</dbReference>
<dbReference type="InterPro" id="IPR036514">
    <property type="entry name" value="SGNH_hydro_sf"/>
</dbReference>
<comment type="caution">
    <text evidence="1">The sequence shown here is derived from an EMBL/GenBank/DDBJ whole genome shotgun (WGS) entry which is preliminary data.</text>
</comment>
<proteinExistence type="predicted"/>
<protein>
    <submittedName>
        <fullName evidence="1">Hydrolase</fullName>
    </submittedName>
</protein>